<comment type="caution">
    <text evidence="2">The sequence shown here is derived from an EMBL/GenBank/DDBJ whole genome shotgun (WGS) entry which is preliminary data.</text>
</comment>
<feature type="chain" id="PRO_5045640380" evidence="1">
    <location>
        <begin position="22"/>
        <end position="148"/>
    </location>
</feature>
<organism evidence="2 3">
    <name type="scientific">Xanthomonas cassavae CFBP 4642</name>
    <dbReference type="NCBI Taxonomy" id="1219375"/>
    <lineage>
        <taxon>Bacteria</taxon>
        <taxon>Pseudomonadati</taxon>
        <taxon>Pseudomonadota</taxon>
        <taxon>Gammaproteobacteria</taxon>
        <taxon>Lysobacterales</taxon>
        <taxon>Lysobacteraceae</taxon>
        <taxon>Xanthomonas</taxon>
    </lineage>
</organism>
<evidence type="ECO:0000313" key="3">
    <source>
        <dbReference type="Proteomes" id="UP001199206"/>
    </source>
</evidence>
<evidence type="ECO:0000256" key="1">
    <source>
        <dbReference type="SAM" id="SignalP"/>
    </source>
</evidence>
<sequence length="148" mass="15523">MKIIPPALFVLLLAAPAAAMASEPASLSDVLECTLPADKALSALERAGIPVTGQSVPVSNVAAYGVPVVRVEVFKSQSSLGVYFVIAPADRDQLIQAAKLEAWDDEGGAGFRRELAGKNRLNVSHPDDPNVEDGEALATCSMRLRGNP</sequence>
<name>A0ABS8HI55_9XANT</name>
<dbReference type="Proteomes" id="UP001199206">
    <property type="component" value="Unassembled WGS sequence"/>
</dbReference>
<evidence type="ECO:0000313" key="2">
    <source>
        <dbReference type="EMBL" id="MCC4621883.1"/>
    </source>
</evidence>
<proteinExistence type="predicted"/>
<reference evidence="2 3" key="1">
    <citation type="submission" date="2021-10" db="EMBL/GenBank/DDBJ databases">
        <title>Genome sequencing of Xanthomonas strains from NCPPB.</title>
        <authorList>
            <person name="Hussein R."/>
            <person name="Harrison J."/>
            <person name="Studholme D.J."/>
            <person name="Vicente J."/>
            <person name="Grant M."/>
        </authorList>
    </citation>
    <scope>NUCLEOTIDE SEQUENCE [LARGE SCALE GENOMIC DNA]</scope>
    <source>
        <strain evidence="2 3">NCPPB 101</strain>
    </source>
</reference>
<gene>
    <name evidence="2" type="ORF">LL965_18090</name>
</gene>
<feature type="signal peptide" evidence="1">
    <location>
        <begin position="1"/>
        <end position="21"/>
    </location>
</feature>
<dbReference type="RefSeq" id="WP_017154710.1">
    <property type="nucleotide sequence ID" value="NZ_CAWLZN010000002.1"/>
</dbReference>
<keyword evidence="3" id="KW-1185">Reference proteome</keyword>
<dbReference type="EMBL" id="JAJGQJ010000057">
    <property type="protein sequence ID" value="MCC4621883.1"/>
    <property type="molecule type" value="Genomic_DNA"/>
</dbReference>
<protein>
    <submittedName>
        <fullName evidence="2">Uncharacterized protein</fullName>
    </submittedName>
</protein>
<keyword evidence="1" id="KW-0732">Signal</keyword>
<accession>A0ABS8HI55</accession>